<evidence type="ECO:0000259" key="1">
    <source>
        <dbReference type="Pfam" id="PF08531"/>
    </source>
</evidence>
<dbReference type="PANTHER" id="PTHR33307:SF6">
    <property type="entry name" value="ALPHA-RHAMNOSIDASE (EUROFUNG)-RELATED"/>
    <property type="match status" value="1"/>
</dbReference>
<reference evidence="2 3" key="1">
    <citation type="submission" date="2023-09" db="EMBL/GenBank/DDBJ databases">
        <title>Thalassobella suaedae gen. nov., sp. nov., a marine bacterium of the family Flavobacteriaceae isolated from a halophyte Suaeda japonica.</title>
        <authorList>
            <person name="Lee S.Y."/>
            <person name="Hwang C.Y."/>
        </authorList>
    </citation>
    <scope>NUCLEOTIDE SEQUENCE [LARGE SCALE GENOMIC DNA]</scope>
    <source>
        <strain evidence="2 3">HL-DH14</strain>
    </source>
</reference>
<sequence length="442" mass="50704">MRVIICCFLAFLVLTGCKYNKTIVDDLMVEYLETPIGIDEFKPRFSWKMVSGDDKNNLFQKAYQIIVKDVNERQVWDSGKVESDISLNIEFEGKSLRPESRYTWDLKVWNQNGEILTNKSWFETGLMNSDIMAWEGATWIGGSQEDMVLYSHALSVFKLSYDVKLDEESQSSKAGFVFGANDRRLMDKNSNIMGVENGKDQSYFVFELNVEHIKNINGNATLDVYRVGYTSGDSESEPLYSYIIPKSLINTENKYDWHQVYFEMNFGKCLIYIDGKENKNIINEPMDVPDWVDVRGVSLNPLGDNGGDLIVYPLLADIGFKMDQGQKASFKNLKVKNFRKPSTTIFEENLKESIKYKGVFQEFVNNGIEVINGQYKVGESDNKVFITANPSKNSMPMLRTEFSMDNNIESAKLYVTARGVYELYLNGKRISNDYFNPVLYTV</sequence>
<dbReference type="EMBL" id="CP134537">
    <property type="protein sequence ID" value="WNH09084.1"/>
    <property type="molecule type" value="Genomic_DNA"/>
</dbReference>
<dbReference type="PROSITE" id="PS51257">
    <property type="entry name" value="PROKAR_LIPOPROTEIN"/>
    <property type="match status" value="1"/>
</dbReference>
<evidence type="ECO:0000313" key="3">
    <source>
        <dbReference type="Proteomes" id="UP001302806"/>
    </source>
</evidence>
<protein>
    <submittedName>
        <fullName evidence="2">Alpha-L-rhamnosidase N-terminal domain-containing protein</fullName>
    </submittedName>
</protein>
<dbReference type="Proteomes" id="UP001302806">
    <property type="component" value="Chromosome"/>
</dbReference>
<dbReference type="Pfam" id="PF08531">
    <property type="entry name" value="Bac_rhamnosid_N"/>
    <property type="match status" value="1"/>
</dbReference>
<dbReference type="RefSeq" id="WP_415865610.1">
    <property type="nucleotide sequence ID" value="NZ_CP134537.1"/>
</dbReference>
<dbReference type="InterPro" id="IPR016007">
    <property type="entry name" value="Alpha_rhamnosid"/>
</dbReference>
<dbReference type="InterPro" id="IPR013783">
    <property type="entry name" value="Ig-like_fold"/>
</dbReference>
<dbReference type="Gene3D" id="2.60.40.10">
    <property type="entry name" value="Immunoglobulins"/>
    <property type="match status" value="1"/>
</dbReference>
<organism evidence="2 3">
    <name type="scientific">Thalassobellus suaedae</name>
    <dbReference type="NCBI Taxonomy" id="3074124"/>
    <lineage>
        <taxon>Bacteria</taxon>
        <taxon>Pseudomonadati</taxon>
        <taxon>Bacteroidota</taxon>
        <taxon>Flavobacteriia</taxon>
        <taxon>Flavobacteriales</taxon>
        <taxon>Flavobacteriaceae</taxon>
        <taxon>Thalassobellus</taxon>
    </lineage>
</organism>
<dbReference type="InterPro" id="IPR013737">
    <property type="entry name" value="Bac_rhamnosid_N"/>
</dbReference>
<dbReference type="PANTHER" id="PTHR33307">
    <property type="entry name" value="ALPHA-RHAMNOSIDASE (EUROFUNG)"/>
    <property type="match status" value="1"/>
</dbReference>
<feature type="domain" description="Bacterial alpha-L-rhamnosidase N-terminal" evidence="1">
    <location>
        <begin position="407"/>
        <end position="438"/>
    </location>
</feature>
<gene>
    <name evidence="2" type="ORF">RHP51_19015</name>
</gene>
<proteinExistence type="predicted"/>
<dbReference type="Pfam" id="PF25788">
    <property type="entry name" value="Ig_Rha78A_N"/>
    <property type="match status" value="1"/>
</dbReference>
<dbReference type="Gene3D" id="2.60.120.260">
    <property type="entry name" value="Galactose-binding domain-like"/>
    <property type="match status" value="1"/>
</dbReference>
<name>A0ABY9XT13_9FLAO</name>
<evidence type="ECO:0000313" key="2">
    <source>
        <dbReference type="EMBL" id="WNH09084.1"/>
    </source>
</evidence>
<accession>A0ABY9XT13</accession>